<protein>
    <recommendedName>
        <fullName evidence="4">Low molecular weight antigen MTB12-like C-terminal domain-containing protein</fullName>
    </recommendedName>
</protein>
<comment type="similarity">
    <text evidence="2">Belongs to the MTB12 family.</text>
</comment>
<gene>
    <name evidence="5" type="ORF">AO501_02190</name>
</gene>
<accession>A0A0Q2RWZ6</accession>
<reference evidence="5 6" key="1">
    <citation type="submission" date="2015-10" db="EMBL/GenBank/DDBJ databases">
        <title>Mycobacterium gordonae draft genome assembly.</title>
        <authorList>
            <person name="Ustinova V."/>
            <person name="Smirnova T."/>
            <person name="Blagodatskikh K."/>
            <person name="Varlamov D."/>
            <person name="Larionova E."/>
            <person name="Chernousova L."/>
        </authorList>
    </citation>
    <scope>NUCLEOTIDE SEQUENCE [LARGE SCALE GENOMIC DNA]</scope>
    <source>
        <strain evidence="5 6">CTRI 14-8773</strain>
    </source>
</reference>
<organism evidence="5 6">
    <name type="scientific">Mycobacterium gordonae</name>
    <dbReference type="NCBI Taxonomy" id="1778"/>
    <lineage>
        <taxon>Bacteria</taxon>
        <taxon>Bacillati</taxon>
        <taxon>Actinomycetota</taxon>
        <taxon>Actinomycetes</taxon>
        <taxon>Mycobacteriales</taxon>
        <taxon>Mycobacteriaceae</taxon>
        <taxon>Mycobacterium</taxon>
    </lineage>
</organism>
<dbReference type="OrthoDB" id="4728193at2"/>
<proteinExistence type="inferred from homology"/>
<dbReference type="AlphaFoldDB" id="A0A0Q2RWZ6"/>
<feature type="domain" description="Low molecular weight antigen MTB12-like C-terminal" evidence="4">
    <location>
        <begin position="60"/>
        <end position="171"/>
    </location>
</feature>
<name>A0A0Q2RWZ6_MYCGO</name>
<dbReference type="EMBL" id="LKTM01000077">
    <property type="protein sequence ID" value="KQH79699.1"/>
    <property type="molecule type" value="Genomic_DNA"/>
</dbReference>
<comment type="caution">
    <text evidence="5">The sequence shown here is derived from an EMBL/GenBank/DDBJ whole genome shotgun (WGS) entry which is preliminary data.</text>
</comment>
<dbReference type="InterPro" id="IPR058644">
    <property type="entry name" value="Mtb12-like_C"/>
</dbReference>
<evidence type="ECO:0000256" key="2">
    <source>
        <dbReference type="ARBA" id="ARBA00093774"/>
    </source>
</evidence>
<evidence type="ECO:0000259" key="4">
    <source>
        <dbReference type="Pfam" id="PF26580"/>
    </source>
</evidence>
<evidence type="ECO:0000313" key="5">
    <source>
        <dbReference type="EMBL" id="KQH79699.1"/>
    </source>
</evidence>
<evidence type="ECO:0000313" key="6">
    <source>
        <dbReference type="Proteomes" id="UP000051677"/>
    </source>
</evidence>
<dbReference type="Pfam" id="PF26580">
    <property type="entry name" value="Mtb12_C"/>
    <property type="match status" value="1"/>
</dbReference>
<sequence>MKSIKSIAVSAAALAVVGGGAAGLASGASGIAPSNLPQVQLVSTGAPLPQDPQPASTLNLPTPDQLTGILNNLSNPGVSYRTKDGLVEGGIGSGEGHEMDHELRVAYRNGQLPLSFAVSNIQQNGPATVMSDVAVSGPKLPAPVTKPLMFVNQNGNWVLSSPSATMLVQAVAGN</sequence>
<feature type="signal peptide" evidence="3">
    <location>
        <begin position="1"/>
        <end position="21"/>
    </location>
</feature>
<dbReference type="Proteomes" id="UP000051677">
    <property type="component" value="Unassembled WGS sequence"/>
</dbReference>
<feature type="chain" id="PRO_5039713348" description="Low molecular weight antigen MTB12-like C-terminal domain-containing protein" evidence="3">
    <location>
        <begin position="22"/>
        <end position="174"/>
    </location>
</feature>
<evidence type="ECO:0000256" key="1">
    <source>
        <dbReference type="ARBA" id="ARBA00022729"/>
    </source>
</evidence>
<keyword evidence="1 3" id="KW-0732">Signal</keyword>
<dbReference type="RefSeq" id="WP_055577417.1">
    <property type="nucleotide sequence ID" value="NZ_LKTM01000077.1"/>
</dbReference>
<evidence type="ECO:0000256" key="3">
    <source>
        <dbReference type="SAM" id="SignalP"/>
    </source>
</evidence>